<feature type="binding site" evidence="6">
    <location>
        <begin position="16"/>
        <end position="18"/>
    </location>
    <ligand>
        <name>FMN</name>
        <dbReference type="ChEBI" id="CHEBI:58210"/>
    </ligand>
</feature>
<keyword evidence="4 6" id="KW-0520">NAD</keyword>
<evidence type="ECO:0000313" key="9">
    <source>
        <dbReference type="Proteomes" id="UP000462435"/>
    </source>
</evidence>
<evidence type="ECO:0000313" key="8">
    <source>
        <dbReference type="EMBL" id="KAF1045966.1"/>
    </source>
</evidence>
<feature type="binding site" evidence="6">
    <location>
        <begin position="96"/>
        <end position="99"/>
    </location>
    <ligand>
        <name>FMN</name>
        <dbReference type="ChEBI" id="CHEBI:58210"/>
    </ligand>
</feature>
<comment type="similarity">
    <text evidence="6">Belongs to the azoreductase type 1 family.</text>
</comment>
<proteinExistence type="inferred from homology"/>
<evidence type="ECO:0000256" key="4">
    <source>
        <dbReference type="ARBA" id="ARBA00023027"/>
    </source>
</evidence>
<evidence type="ECO:0000259" key="7">
    <source>
        <dbReference type="Pfam" id="PF02525"/>
    </source>
</evidence>
<evidence type="ECO:0000256" key="3">
    <source>
        <dbReference type="ARBA" id="ARBA00023002"/>
    </source>
</evidence>
<evidence type="ECO:0000256" key="6">
    <source>
        <dbReference type="HAMAP-Rule" id="MF_01216"/>
    </source>
</evidence>
<dbReference type="GO" id="GO:0009055">
    <property type="term" value="F:electron transfer activity"/>
    <property type="evidence" value="ECO:0007669"/>
    <property type="project" value="UniProtKB-UniRule"/>
</dbReference>
<dbReference type="InterPro" id="IPR029039">
    <property type="entry name" value="Flavoprotein-like_sf"/>
</dbReference>
<comment type="function">
    <text evidence="6">Quinone reductase that provides resistance to thiol-specific stress caused by electrophilic quinones.</text>
</comment>
<comment type="caution">
    <text evidence="8">The sequence shown here is derived from an EMBL/GenBank/DDBJ whole genome shotgun (WGS) entry which is preliminary data.</text>
</comment>
<dbReference type="InterPro" id="IPR003680">
    <property type="entry name" value="Flavodoxin_fold"/>
</dbReference>
<reference evidence="9" key="1">
    <citation type="journal article" date="2020" name="MBio">
        <title>Horizontal gene transfer to a defensive symbiont with a reduced genome amongst a multipartite beetle microbiome.</title>
        <authorList>
            <person name="Waterworth S.C."/>
            <person name="Florez L.V."/>
            <person name="Rees E.R."/>
            <person name="Hertweck C."/>
            <person name="Kaltenpoth M."/>
            <person name="Kwan J.C."/>
        </authorList>
    </citation>
    <scope>NUCLEOTIDE SEQUENCE [LARGE SCALE GENOMIC DNA]</scope>
</reference>
<dbReference type="EMBL" id="WNDX01000025">
    <property type="protein sequence ID" value="KAF1045966.1"/>
    <property type="molecule type" value="Genomic_DNA"/>
</dbReference>
<keyword evidence="3 6" id="KW-0560">Oxidoreductase</keyword>
<dbReference type="GO" id="GO:0016655">
    <property type="term" value="F:oxidoreductase activity, acting on NAD(P)H, quinone or similar compound as acceptor"/>
    <property type="evidence" value="ECO:0007669"/>
    <property type="project" value="InterPro"/>
</dbReference>
<dbReference type="EC" id="1.6.5.-" evidence="6"/>
<dbReference type="InterPro" id="IPR023048">
    <property type="entry name" value="NADH:quinone_OxRdtase_FMN_depd"/>
</dbReference>
<protein>
    <recommendedName>
        <fullName evidence="6">FMN dependent NADH:quinone oxidoreductase</fullName>
        <ecNumber evidence="6">1.6.5.-</ecNumber>
    </recommendedName>
    <alternativeName>
        <fullName evidence="6">Azo-dye reductase</fullName>
    </alternativeName>
    <alternativeName>
        <fullName evidence="6">FMN-dependent NADH-azo compound oxidoreductase</fullName>
    </alternativeName>
    <alternativeName>
        <fullName evidence="6">FMN-dependent NADH-azoreductase</fullName>
        <ecNumber evidence="6">1.7.1.17</ecNumber>
    </alternativeName>
</protein>
<keyword evidence="2 6" id="KW-0288">FMN</keyword>
<comment type="subunit">
    <text evidence="6">Homodimer.</text>
</comment>
<dbReference type="PANTHER" id="PTHR43741">
    <property type="entry name" value="FMN-DEPENDENT NADH-AZOREDUCTASE 1"/>
    <property type="match status" value="1"/>
</dbReference>
<dbReference type="HAMAP" id="MF_01216">
    <property type="entry name" value="Azoreductase_type1"/>
    <property type="match status" value="1"/>
</dbReference>
<gene>
    <name evidence="8" type="primary">azoR1_1</name>
    <name evidence="6" type="synonym">azoR</name>
    <name evidence="8" type="ORF">GAK35_01199</name>
</gene>
<comment type="catalytic activity">
    <reaction evidence="6">
        <text>2 a quinone + NADH + H(+) = 2 a 1,4-benzosemiquinone + NAD(+)</text>
        <dbReference type="Rhea" id="RHEA:65952"/>
        <dbReference type="ChEBI" id="CHEBI:15378"/>
        <dbReference type="ChEBI" id="CHEBI:57540"/>
        <dbReference type="ChEBI" id="CHEBI:57945"/>
        <dbReference type="ChEBI" id="CHEBI:132124"/>
        <dbReference type="ChEBI" id="CHEBI:134225"/>
    </reaction>
</comment>
<dbReference type="InterPro" id="IPR050104">
    <property type="entry name" value="FMN-dep_NADH:Q_OxRdtase_AzoR1"/>
</dbReference>
<dbReference type="GO" id="GO:0010181">
    <property type="term" value="F:FMN binding"/>
    <property type="evidence" value="ECO:0007669"/>
    <property type="project" value="UniProtKB-UniRule"/>
</dbReference>
<dbReference type="PANTHER" id="PTHR43741:SF4">
    <property type="entry name" value="FMN-DEPENDENT NADH:QUINONE OXIDOREDUCTASE"/>
    <property type="match status" value="1"/>
</dbReference>
<comment type="function">
    <text evidence="6">Also exhibits azoreductase activity. Catalyzes the reductive cleavage of the azo bond in aromatic azo compounds to the corresponding amines.</text>
</comment>
<dbReference type="SUPFAM" id="SSF52218">
    <property type="entry name" value="Flavoproteins"/>
    <property type="match status" value="1"/>
</dbReference>
<dbReference type="EC" id="1.7.1.17" evidence="6"/>
<comment type="catalytic activity">
    <reaction evidence="5">
        <text>N,N-dimethyl-1,4-phenylenediamine + anthranilate + 2 NAD(+) = 2-(4-dimethylaminophenyl)diazenylbenzoate + 2 NADH + 2 H(+)</text>
        <dbReference type="Rhea" id="RHEA:55872"/>
        <dbReference type="ChEBI" id="CHEBI:15378"/>
        <dbReference type="ChEBI" id="CHEBI:15783"/>
        <dbReference type="ChEBI" id="CHEBI:16567"/>
        <dbReference type="ChEBI" id="CHEBI:57540"/>
        <dbReference type="ChEBI" id="CHEBI:57945"/>
        <dbReference type="ChEBI" id="CHEBI:71579"/>
        <dbReference type="EC" id="1.7.1.17"/>
    </reaction>
    <physiologicalReaction direction="right-to-left" evidence="5">
        <dbReference type="Rhea" id="RHEA:55874"/>
    </physiologicalReaction>
</comment>
<dbReference type="AlphaFoldDB" id="A0A7V8FYG1"/>
<dbReference type="Pfam" id="PF02525">
    <property type="entry name" value="Flavodoxin_2"/>
    <property type="match status" value="1"/>
</dbReference>
<comment type="cofactor">
    <cofactor evidence="6">
        <name>FMN</name>
        <dbReference type="ChEBI" id="CHEBI:58210"/>
    </cofactor>
    <text evidence="6">Binds 1 FMN per subunit.</text>
</comment>
<dbReference type="Gene3D" id="3.40.50.360">
    <property type="match status" value="1"/>
</dbReference>
<accession>A0A7V8FYG1</accession>
<dbReference type="Proteomes" id="UP000462435">
    <property type="component" value="Unassembled WGS sequence"/>
</dbReference>
<keyword evidence="1 6" id="KW-0285">Flavoprotein</keyword>
<name>A0A7V8FYG1_9BURK</name>
<sequence length="202" mass="21497">MSTLLHIDSSARTSGSISRQLTASFAEQWKAKNPGGTIVHRDLANDALPHLTEALLGAYFTPAENLSAEQAALIKQSDALVDELLAADTLVIGVPMYNFAPPSTLKTWIDHVFRAGRTFRYTETGPVGLATGKKAIVILSRGGKYSEGPMEAMDFQGKYIKSALGFIGITDVELVVAEGVSMGEEAIKQAVASAQQKITASV</sequence>
<feature type="domain" description="Flavodoxin-like fold" evidence="7">
    <location>
        <begin position="3"/>
        <end position="198"/>
    </location>
</feature>
<feature type="binding site" evidence="6">
    <location>
        <position position="10"/>
    </location>
    <ligand>
        <name>FMN</name>
        <dbReference type="ChEBI" id="CHEBI:58210"/>
    </ligand>
</feature>
<evidence type="ECO:0000256" key="1">
    <source>
        <dbReference type="ARBA" id="ARBA00022630"/>
    </source>
</evidence>
<feature type="binding site" evidence="6">
    <location>
        <begin position="140"/>
        <end position="143"/>
    </location>
    <ligand>
        <name>FMN</name>
        <dbReference type="ChEBI" id="CHEBI:58210"/>
    </ligand>
</feature>
<organism evidence="8 9">
    <name type="scientific">Herbaspirillum frisingense</name>
    <dbReference type="NCBI Taxonomy" id="92645"/>
    <lineage>
        <taxon>Bacteria</taxon>
        <taxon>Pseudomonadati</taxon>
        <taxon>Pseudomonadota</taxon>
        <taxon>Betaproteobacteria</taxon>
        <taxon>Burkholderiales</taxon>
        <taxon>Oxalobacteraceae</taxon>
        <taxon>Herbaspirillum</taxon>
    </lineage>
</organism>
<evidence type="ECO:0000256" key="2">
    <source>
        <dbReference type="ARBA" id="ARBA00022643"/>
    </source>
</evidence>
<evidence type="ECO:0000256" key="5">
    <source>
        <dbReference type="ARBA" id="ARBA00048542"/>
    </source>
</evidence>
<dbReference type="GO" id="GO:0016652">
    <property type="term" value="F:oxidoreductase activity, acting on NAD(P)H as acceptor"/>
    <property type="evidence" value="ECO:0007669"/>
    <property type="project" value="UniProtKB-UniRule"/>
</dbReference>